<dbReference type="RefSeq" id="WP_011874699.1">
    <property type="nucleotide sequence ID" value="NZ_BAAAGS010000056.1"/>
</dbReference>
<comment type="caution">
    <text evidence="2">The sequence shown here is derived from an EMBL/GenBank/DDBJ whole genome shotgun (WGS) entry which is preliminary data.</text>
</comment>
<sequence length="213" mass="21577">MKSAHRPSGRRTFVATAVAAVAALAFTPQAAAASFDVNFDCSGDSPVGEQLFTLSQTTDVTAPATVAPGAALDVVIDPAVNTIPGEVNGYTVKRVEGLDLKIPIPANSTFVSADLAGGSNLGPNPPTITLDGNVAVLHLDGPIGGGQQFELPTVTAHLTAGQSGTIETKLHGTSHDDPGLTFTAVVGSIIGDQQVPSRCFPNPNPVLTTTTIG</sequence>
<evidence type="ECO:0000313" key="2">
    <source>
        <dbReference type="EMBL" id="GAA0552305.1"/>
    </source>
</evidence>
<gene>
    <name evidence="2" type="ORF">GCM10009533_58190</name>
</gene>
<feature type="signal peptide" evidence="1">
    <location>
        <begin position="1"/>
        <end position="32"/>
    </location>
</feature>
<dbReference type="InterPro" id="IPR006311">
    <property type="entry name" value="TAT_signal"/>
</dbReference>
<organism evidence="2 3">
    <name type="scientific">Saccharopolyspora erythraea</name>
    <name type="common">Streptomyces erythraeus</name>
    <dbReference type="NCBI Taxonomy" id="1836"/>
    <lineage>
        <taxon>Bacteria</taxon>
        <taxon>Bacillati</taxon>
        <taxon>Actinomycetota</taxon>
        <taxon>Actinomycetes</taxon>
        <taxon>Pseudonocardiales</taxon>
        <taxon>Pseudonocardiaceae</taxon>
        <taxon>Saccharopolyspora</taxon>
    </lineage>
</organism>
<accession>A0ABN1DU96</accession>
<protein>
    <submittedName>
        <fullName evidence="2">Cyclase</fullName>
    </submittedName>
</protein>
<dbReference type="PROSITE" id="PS51318">
    <property type="entry name" value="TAT"/>
    <property type="match status" value="1"/>
</dbReference>
<name>A0ABN1DU96_SACER</name>
<feature type="chain" id="PRO_5045630259" evidence="1">
    <location>
        <begin position="33"/>
        <end position="213"/>
    </location>
</feature>
<evidence type="ECO:0000256" key="1">
    <source>
        <dbReference type="SAM" id="SignalP"/>
    </source>
</evidence>
<proteinExistence type="predicted"/>
<dbReference type="Proteomes" id="UP001500729">
    <property type="component" value="Unassembled WGS sequence"/>
</dbReference>
<keyword evidence="1" id="KW-0732">Signal</keyword>
<dbReference type="EMBL" id="BAAAGS010000056">
    <property type="protein sequence ID" value="GAA0552305.1"/>
    <property type="molecule type" value="Genomic_DNA"/>
</dbReference>
<reference evidence="2 3" key="1">
    <citation type="journal article" date="2019" name="Int. J. Syst. Evol. Microbiol.">
        <title>The Global Catalogue of Microorganisms (GCM) 10K type strain sequencing project: providing services to taxonomists for standard genome sequencing and annotation.</title>
        <authorList>
            <consortium name="The Broad Institute Genomics Platform"/>
            <consortium name="The Broad Institute Genome Sequencing Center for Infectious Disease"/>
            <person name="Wu L."/>
            <person name="Ma J."/>
        </authorList>
    </citation>
    <scope>NUCLEOTIDE SEQUENCE [LARGE SCALE GENOMIC DNA]</scope>
    <source>
        <strain evidence="2 3">JCM 10303</strain>
    </source>
</reference>
<keyword evidence="3" id="KW-1185">Reference proteome</keyword>
<evidence type="ECO:0000313" key="3">
    <source>
        <dbReference type="Proteomes" id="UP001500729"/>
    </source>
</evidence>